<accession>A0AAE7V2B6</accession>
<reference evidence="2 3" key="1">
    <citation type="submission" date="2021-04" db="EMBL/GenBank/DDBJ databases">
        <authorList>
            <person name="Shkoporov A.N."/>
            <person name="Stockdale S.R."/>
            <person name="Guerin E."/>
            <person name="Ross R.P."/>
            <person name="Hill C."/>
        </authorList>
    </citation>
    <scope>NUCLEOTIDE SEQUENCE [LARGE SCALE GENOMIC DNA]</scope>
    <source>
        <strain evidence="3">cr36_1</strain>
    </source>
</reference>
<dbReference type="GeneID" id="75691002"/>
<gene>
    <name evidence="2" type="primary">gp_16243</name>
</gene>
<dbReference type="InterPro" id="IPR008813">
    <property type="entry name" value="Plasmid_replication_RepL"/>
</dbReference>
<dbReference type="KEGG" id="vg:75691002"/>
<dbReference type="GO" id="GO:0006260">
    <property type="term" value="P:DNA replication"/>
    <property type="evidence" value="ECO:0007669"/>
    <property type="project" value="InterPro"/>
</dbReference>
<keyword evidence="3" id="KW-1185">Reference proteome</keyword>
<evidence type="ECO:0000313" key="3">
    <source>
        <dbReference type="Proteomes" id="UP000827426"/>
    </source>
</evidence>
<protein>
    <submittedName>
        <fullName evidence="2">Transcription regulator</fullName>
    </submittedName>
</protein>
<name>A0AAE7V2B6_9CAUD</name>
<dbReference type="EMBL" id="MZ130479">
    <property type="protein sequence ID" value="QWM89559.1"/>
    <property type="molecule type" value="Genomic_DNA"/>
</dbReference>
<dbReference type="GO" id="GO:0006276">
    <property type="term" value="P:plasmid maintenance"/>
    <property type="evidence" value="ECO:0007669"/>
    <property type="project" value="InterPro"/>
</dbReference>
<dbReference type="Pfam" id="PF05732">
    <property type="entry name" value="RepL"/>
    <property type="match status" value="1"/>
</dbReference>
<dbReference type="InterPro" id="IPR036388">
    <property type="entry name" value="WH-like_DNA-bd_sf"/>
</dbReference>
<feature type="domain" description="Plasmid replication protein RepL" evidence="1">
    <location>
        <begin position="68"/>
        <end position="151"/>
    </location>
</feature>
<dbReference type="Gene3D" id="1.10.10.10">
    <property type="entry name" value="Winged helix-like DNA-binding domain superfamily/Winged helix DNA-binding domain"/>
    <property type="match status" value="1"/>
</dbReference>
<dbReference type="RefSeq" id="YP_010359131.1">
    <property type="nucleotide sequence ID" value="NC_062769.1"/>
</dbReference>
<dbReference type="Proteomes" id="UP000827426">
    <property type="component" value="Segment"/>
</dbReference>
<evidence type="ECO:0000313" key="2">
    <source>
        <dbReference type="EMBL" id="QWM89559.1"/>
    </source>
</evidence>
<organism evidence="2 3">
    <name type="scientific">uncultured phage cr36_1</name>
    <dbReference type="NCBI Taxonomy" id="2986397"/>
    <lineage>
        <taxon>Viruses</taxon>
        <taxon>Duplodnaviria</taxon>
        <taxon>Heunggongvirae</taxon>
        <taxon>Uroviricota</taxon>
        <taxon>Caudoviricetes</taxon>
        <taxon>Crassvirales</taxon>
        <taxon>Intestiviridae</taxon>
        <taxon>Churivirinae</taxon>
        <taxon>Jahgtovirus</taxon>
        <taxon>Jahgtovirus gastrointestinalis</taxon>
    </lineage>
</organism>
<evidence type="ECO:0000259" key="1">
    <source>
        <dbReference type="Pfam" id="PF05732"/>
    </source>
</evidence>
<proteinExistence type="predicted"/>
<sequence>METNVNVDSSLIKPTIFPFNINPKDYSNNAFDELQQIANKYGVDIVLIKDEKIRYTGSFMQLYFDGMSNLRYLKTHGLSMLNYIYRNIKFNSNWIVLNQTKISRELSVSQPRINDGIQQLINANFIAKAVNDKNNIYIINHNMMFMGDRNKFISEYIKLYSNE</sequence>